<dbReference type="Pfam" id="PF13450">
    <property type="entry name" value="NAD_binding_8"/>
    <property type="match status" value="1"/>
</dbReference>
<dbReference type="PANTHER" id="PTHR16128:SF5">
    <property type="entry name" value="FAD_NAD(P)-BINDING OXIDOREDUCTASE FAMILY PROTEIN"/>
    <property type="match status" value="1"/>
</dbReference>
<dbReference type="Pfam" id="PF01593">
    <property type="entry name" value="Amino_oxidase"/>
    <property type="match status" value="1"/>
</dbReference>
<reference evidence="2 3" key="1">
    <citation type="journal article" date="2019" name="Int. J. Syst. Evol. Microbiol.">
        <title>The Global Catalogue of Microorganisms (GCM) 10K type strain sequencing project: providing services to taxonomists for standard genome sequencing and annotation.</title>
        <authorList>
            <consortium name="The Broad Institute Genomics Platform"/>
            <consortium name="The Broad Institute Genome Sequencing Center for Infectious Disease"/>
            <person name="Wu L."/>
            <person name="Ma J."/>
        </authorList>
    </citation>
    <scope>NUCLEOTIDE SEQUENCE [LARGE SCALE GENOMIC DNA]</scope>
    <source>
        <strain evidence="2 3">CGMCC 1.12562</strain>
    </source>
</reference>
<dbReference type="InterPro" id="IPR002937">
    <property type="entry name" value="Amino_oxidase"/>
</dbReference>
<dbReference type="PANTHER" id="PTHR16128">
    <property type="entry name" value="FAD/NAD(P)-BINDING OXIDOREDUCTASE FAMILY PROTEIN"/>
    <property type="match status" value="1"/>
</dbReference>
<keyword evidence="3" id="KW-1185">Reference proteome</keyword>
<protein>
    <submittedName>
        <fullName evidence="2">NAD(P)/FAD-dependent oxidoreductase</fullName>
    </submittedName>
</protein>
<proteinExistence type="predicted"/>
<feature type="domain" description="Amine oxidase" evidence="1">
    <location>
        <begin position="100"/>
        <end position="338"/>
    </location>
</feature>
<dbReference type="Gene3D" id="3.90.660.10">
    <property type="match status" value="1"/>
</dbReference>
<dbReference type="AlphaFoldDB" id="A0ABD5NHP7"/>
<accession>A0ABD5NHP7</accession>
<dbReference type="GeneID" id="69118229"/>
<dbReference type="EMBL" id="JBHRWN010000002">
    <property type="protein sequence ID" value="MFC3478756.1"/>
    <property type="molecule type" value="Genomic_DNA"/>
</dbReference>
<dbReference type="Gene3D" id="3.50.50.60">
    <property type="entry name" value="FAD/NAD(P)-binding domain"/>
    <property type="match status" value="1"/>
</dbReference>
<gene>
    <name evidence="2" type="ORF">ACFOKC_13585</name>
</gene>
<dbReference type="Proteomes" id="UP001595660">
    <property type="component" value="Unassembled WGS sequence"/>
</dbReference>
<dbReference type="SUPFAM" id="SSF51905">
    <property type="entry name" value="FAD/NAD(P)-binding domain"/>
    <property type="match status" value="1"/>
</dbReference>
<organism evidence="2 3">
    <name type="scientific">Halobacterium litoreum</name>
    <dbReference type="NCBI Taxonomy" id="2039234"/>
    <lineage>
        <taxon>Archaea</taxon>
        <taxon>Methanobacteriati</taxon>
        <taxon>Methanobacteriota</taxon>
        <taxon>Stenosarchaea group</taxon>
        <taxon>Halobacteria</taxon>
        <taxon>Halobacteriales</taxon>
        <taxon>Halobacteriaceae</taxon>
        <taxon>Halobacterium</taxon>
    </lineage>
</organism>
<evidence type="ECO:0000313" key="2">
    <source>
        <dbReference type="EMBL" id="MFC3478756.1"/>
    </source>
</evidence>
<sequence length="340" mass="36607">MTEPLAVVGAGAAGAAAAYRLRDADRDVTVFEKSRGVCGRAATRRKHGCRYDHGANYVKPGDGPVQGLLDELGSEGRHDIAEPVWTFDGDGAVAPGRDGDGPKWTWEAGITQLAKRLFAEADAAVHRETRIESLAREGGRWTLTDADGETYGPFADVLLTPPAPQTADLLGATDWGGDRLADARDAVAAVPYRSVVTAVLHYTFELDREWYALVNTDDAHDVGWLSREACKPGHVPDGESLLVVQMAPDWSREHYDDPASEQTEAAAELAAELVGDDRLRDPDWTDTQGWRYALPEAAVDREPVAALANAGLHVAGDWVVGEGRVHRALESGLAAGDRLR</sequence>
<dbReference type="RefSeq" id="WP_232569852.1">
    <property type="nucleotide sequence ID" value="NZ_CP089466.1"/>
</dbReference>
<comment type="caution">
    <text evidence="2">The sequence shown here is derived from an EMBL/GenBank/DDBJ whole genome shotgun (WGS) entry which is preliminary data.</text>
</comment>
<name>A0ABD5NHP7_9EURY</name>
<evidence type="ECO:0000313" key="3">
    <source>
        <dbReference type="Proteomes" id="UP001595660"/>
    </source>
</evidence>
<dbReference type="InterPro" id="IPR036188">
    <property type="entry name" value="FAD/NAD-bd_sf"/>
</dbReference>
<evidence type="ECO:0000259" key="1">
    <source>
        <dbReference type="Pfam" id="PF01593"/>
    </source>
</evidence>